<dbReference type="OrthoDB" id="203824at2759"/>
<comment type="similarity">
    <text evidence="5">Belongs to the ribulose-phosphate 3-epimerase family.</text>
</comment>
<dbReference type="InterPro" id="IPR018485">
    <property type="entry name" value="FGGY_C"/>
</dbReference>
<dbReference type="AlphaFoldDB" id="D7FTM6"/>
<evidence type="ECO:0000256" key="2">
    <source>
        <dbReference type="ARBA" id="ARBA00001936"/>
    </source>
</evidence>
<dbReference type="Gene3D" id="3.20.20.70">
    <property type="entry name" value="Aldolase class I"/>
    <property type="match status" value="1"/>
</dbReference>
<evidence type="ECO:0000256" key="10">
    <source>
        <dbReference type="ARBA" id="ARBA00023004"/>
    </source>
</evidence>
<dbReference type="Gene3D" id="3.30.420.40">
    <property type="match status" value="1"/>
</dbReference>
<dbReference type="SUPFAM" id="SSF51366">
    <property type="entry name" value="Ribulose-phoshate binding barrel"/>
    <property type="match status" value="1"/>
</dbReference>
<evidence type="ECO:0000256" key="8">
    <source>
        <dbReference type="ARBA" id="ARBA00022723"/>
    </source>
</evidence>
<proteinExistence type="inferred from homology"/>
<dbReference type="STRING" id="2880.D7FTM6"/>
<keyword evidence="8" id="KW-0479">Metal-binding</keyword>
<dbReference type="GO" id="GO:0006163">
    <property type="term" value="P:purine nucleotide metabolic process"/>
    <property type="evidence" value="ECO:0007669"/>
    <property type="project" value="UniProtKB-ARBA"/>
</dbReference>
<comment type="cofactor">
    <cofactor evidence="4">
        <name>Fe(2+)</name>
        <dbReference type="ChEBI" id="CHEBI:29033"/>
    </cofactor>
</comment>
<dbReference type="GO" id="GO:0046496">
    <property type="term" value="P:nicotinamide nucleotide metabolic process"/>
    <property type="evidence" value="ECO:0007669"/>
    <property type="project" value="UniProtKB-ARBA"/>
</dbReference>
<comment type="cofactor">
    <cofactor evidence="2">
        <name>Mn(2+)</name>
        <dbReference type="ChEBI" id="CHEBI:29035"/>
    </cofactor>
</comment>
<gene>
    <name evidence="16" type="ORF">Esi_0252_0029</name>
</gene>
<keyword evidence="10" id="KW-0408">Iron</keyword>
<dbReference type="GO" id="GO:0004750">
    <property type="term" value="F:D-ribulose-phosphate 3-epimerase activity"/>
    <property type="evidence" value="ECO:0007669"/>
    <property type="project" value="UniProtKB-EC"/>
</dbReference>
<dbReference type="InterPro" id="IPR013785">
    <property type="entry name" value="Aldolase_TIM"/>
</dbReference>
<dbReference type="EMBL" id="FN648434">
    <property type="protein sequence ID" value="CBJ31417.1"/>
    <property type="molecule type" value="Genomic_DNA"/>
</dbReference>
<keyword evidence="17" id="KW-1185">Reference proteome</keyword>
<dbReference type="NCBIfam" id="NF004076">
    <property type="entry name" value="PRK05581.1-4"/>
    <property type="match status" value="1"/>
</dbReference>
<dbReference type="InterPro" id="IPR043129">
    <property type="entry name" value="ATPase_NBD"/>
</dbReference>
<evidence type="ECO:0000256" key="4">
    <source>
        <dbReference type="ARBA" id="ARBA00001954"/>
    </source>
</evidence>
<evidence type="ECO:0000259" key="15">
    <source>
        <dbReference type="Pfam" id="PF02782"/>
    </source>
</evidence>
<dbReference type="GO" id="GO:0005975">
    <property type="term" value="P:carbohydrate metabolic process"/>
    <property type="evidence" value="ECO:0007669"/>
    <property type="project" value="InterPro"/>
</dbReference>
<keyword evidence="12" id="KW-0413">Isomerase</keyword>
<dbReference type="Pfam" id="PF00834">
    <property type="entry name" value="Ribul_P_3_epim"/>
    <property type="match status" value="1"/>
</dbReference>
<keyword evidence="9" id="KW-0862">Zinc</keyword>
<comment type="function">
    <text evidence="14">Catalyzes the reversible epimerization of D-ribulose 5-phosphate to D-xylulose 5-phosphate.</text>
</comment>
<dbReference type="InParanoid" id="D7FTM6"/>
<evidence type="ECO:0000256" key="5">
    <source>
        <dbReference type="ARBA" id="ARBA00009541"/>
    </source>
</evidence>
<dbReference type="GO" id="GO:1901135">
    <property type="term" value="P:carbohydrate derivative metabolic process"/>
    <property type="evidence" value="ECO:0007669"/>
    <property type="project" value="UniProtKB-ARBA"/>
</dbReference>
<evidence type="ECO:0000256" key="7">
    <source>
        <dbReference type="ARBA" id="ARBA00013188"/>
    </source>
</evidence>
<reference evidence="16 17" key="1">
    <citation type="journal article" date="2010" name="Nature">
        <title>The Ectocarpus genome and the independent evolution of multicellularity in brown algae.</title>
        <authorList>
            <person name="Cock J.M."/>
            <person name="Sterck L."/>
            <person name="Rouze P."/>
            <person name="Scornet D."/>
            <person name="Allen A.E."/>
            <person name="Amoutzias G."/>
            <person name="Anthouard V."/>
            <person name="Artiguenave F."/>
            <person name="Aury J.M."/>
            <person name="Badger J.H."/>
            <person name="Beszteri B."/>
            <person name="Billiau K."/>
            <person name="Bonnet E."/>
            <person name="Bothwell J.H."/>
            <person name="Bowler C."/>
            <person name="Boyen C."/>
            <person name="Brownlee C."/>
            <person name="Carrano C.J."/>
            <person name="Charrier B."/>
            <person name="Cho G.Y."/>
            <person name="Coelho S.M."/>
            <person name="Collen J."/>
            <person name="Corre E."/>
            <person name="Da Silva C."/>
            <person name="Delage L."/>
            <person name="Delaroque N."/>
            <person name="Dittami S.M."/>
            <person name="Doulbeau S."/>
            <person name="Elias M."/>
            <person name="Farnham G."/>
            <person name="Gachon C.M."/>
            <person name="Gschloessl B."/>
            <person name="Heesch S."/>
            <person name="Jabbari K."/>
            <person name="Jubin C."/>
            <person name="Kawai H."/>
            <person name="Kimura K."/>
            <person name="Kloareg B."/>
            <person name="Kupper F.C."/>
            <person name="Lang D."/>
            <person name="Le Bail A."/>
            <person name="Leblanc C."/>
            <person name="Lerouge P."/>
            <person name="Lohr M."/>
            <person name="Lopez P.J."/>
            <person name="Martens C."/>
            <person name="Maumus F."/>
            <person name="Michel G."/>
            <person name="Miranda-Saavedra D."/>
            <person name="Morales J."/>
            <person name="Moreau H."/>
            <person name="Motomura T."/>
            <person name="Nagasato C."/>
            <person name="Napoli C.A."/>
            <person name="Nelson D.R."/>
            <person name="Nyvall-Collen P."/>
            <person name="Peters A.F."/>
            <person name="Pommier C."/>
            <person name="Potin P."/>
            <person name="Poulain J."/>
            <person name="Quesneville H."/>
            <person name="Read B."/>
            <person name="Rensing S.A."/>
            <person name="Ritter A."/>
            <person name="Rousvoal S."/>
            <person name="Samanta M."/>
            <person name="Samson G."/>
            <person name="Schroeder D.C."/>
            <person name="Segurens B."/>
            <person name="Strittmatter M."/>
            <person name="Tonon T."/>
            <person name="Tregear J.W."/>
            <person name="Valentin K."/>
            <person name="von Dassow P."/>
            <person name="Yamagishi T."/>
            <person name="Van de Peer Y."/>
            <person name="Wincker P."/>
        </authorList>
    </citation>
    <scope>NUCLEOTIDE SEQUENCE [LARGE SCALE GENOMIC DNA]</scope>
    <source>
        <strain evidence="17">Ec32 / CCAP1310/4</strain>
    </source>
</reference>
<dbReference type="InterPro" id="IPR011060">
    <property type="entry name" value="RibuloseP-bd_barrel"/>
</dbReference>
<evidence type="ECO:0000313" key="17">
    <source>
        <dbReference type="Proteomes" id="UP000002630"/>
    </source>
</evidence>
<evidence type="ECO:0000256" key="1">
    <source>
        <dbReference type="ARBA" id="ARBA00001782"/>
    </source>
</evidence>
<dbReference type="Proteomes" id="UP000002630">
    <property type="component" value="Linkage Group LG16"/>
</dbReference>
<dbReference type="eggNOG" id="KOG2517">
    <property type="taxonomic scope" value="Eukaryota"/>
</dbReference>
<evidence type="ECO:0000256" key="14">
    <source>
        <dbReference type="ARBA" id="ARBA00057323"/>
    </source>
</evidence>
<organism evidence="16 17">
    <name type="scientific">Ectocarpus siliculosus</name>
    <name type="common">Brown alga</name>
    <name type="synonym">Conferva siliculosa</name>
    <dbReference type="NCBI Taxonomy" id="2880"/>
    <lineage>
        <taxon>Eukaryota</taxon>
        <taxon>Sar</taxon>
        <taxon>Stramenopiles</taxon>
        <taxon>Ochrophyta</taxon>
        <taxon>PX clade</taxon>
        <taxon>Phaeophyceae</taxon>
        <taxon>Ectocarpales</taxon>
        <taxon>Ectocarpaceae</taxon>
        <taxon>Ectocarpus</taxon>
    </lineage>
</organism>
<evidence type="ECO:0000256" key="11">
    <source>
        <dbReference type="ARBA" id="ARBA00023211"/>
    </source>
</evidence>
<evidence type="ECO:0000313" key="16">
    <source>
        <dbReference type="EMBL" id="CBJ31417.1"/>
    </source>
</evidence>
<keyword evidence="13" id="KW-0119">Carbohydrate metabolism</keyword>
<comment type="catalytic activity">
    <reaction evidence="1">
        <text>D-ribulose 5-phosphate = D-xylulose 5-phosphate</text>
        <dbReference type="Rhea" id="RHEA:13677"/>
        <dbReference type="ChEBI" id="CHEBI:57737"/>
        <dbReference type="ChEBI" id="CHEBI:58121"/>
        <dbReference type="EC" id="5.1.3.1"/>
    </reaction>
</comment>
<dbReference type="EC" id="5.1.3.1" evidence="7"/>
<dbReference type="GO" id="GO:0006091">
    <property type="term" value="P:generation of precursor metabolites and energy"/>
    <property type="evidence" value="ECO:0007669"/>
    <property type="project" value="UniProtKB-ARBA"/>
</dbReference>
<evidence type="ECO:0000256" key="12">
    <source>
        <dbReference type="ARBA" id="ARBA00023235"/>
    </source>
</evidence>
<comment type="cofactor">
    <cofactor evidence="3">
        <name>Zn(2+)</name>
        <dbReference type="ChEBI" id="CHEBI:29105"/>
    </cofactor>
</comment>
<feature type="domain" description="Carbohydrate kinase FGGY C-terminal" evidence="15">
    <location>
        <begin position="20"/>
        <end position="143"/>
    </location>
</feature>
<evidence type="ECO:0000256" key="3">
    <source>
        <dbReference type="ARBA" id="ARBA00001947"/>
    </source>
</evidence>
<keyword evidence="11" id="KW-0464">Manganese</keyword>
<evidence type="ECO:0000256" key="9">
    <source>
        <dbReference type="ARBA" id="ARBA00022833"/>
    </source>
</evidence>
<dbReference type="GO" id="GO:0046872">
    <property type="term" value="F:metal ion binding"/>
    <property type="evidence" value="ECO:0007669"/>
    <property type="project" value="UniProtKB-KW"/>
</dbReference>
<evidence type="ECO:0000256" key="6">
    <source>
        <dbReference type="ARBA" id="ARBA00011738"/>
    </source>
</evidence>
<comment type="subunit">
    <text evidence="6">Homodimer.</text>
</comment>
<dbReference type="CDD" id="cd00429">
    <property type="entry name" value="RPE"/>
    <property type="match status" value="1"/>
</dbReference>
<dbReference type="SUPFAM" id="SSF53067">
    <property type="entry name" value="Actin-like ATPase domain"/>
    <property type="match status" value="1"/>
</dbReference>
<name>D7FTM6_ECTSI</name>
<protein>
    <recommendedName>
        <fullName evidence="7">ribulose-phosphate 3-epimerase</fullName>
        <ecNumber evidence="7">5.1.3.1</ecNumber>
    </recommendedName>
</protein>
<dbReference type="PANTHER" id="PTHR11749">
    <property type="entry name" value="RIBULOSE-5-PHOSPHATE-3-EPIMERASE"/>
    <property type="match status" value="1"/>
</dbReference>
<dbReference type="GO" id="GO:0016301">
    <property type="term" value="F:kinase activity"/>
    <property type="evidence" value="ECO:0007669"/>
    <property type="project" value="UniProtKB-KW"/>
</dbReference>
<accession>D7FTM6</accession>
<dbReference type="InterPro" id="IPR000056">
    <property type="entry name" value="Ribul_P_3_epim-like"/>
</dbReference>
<dbReference type="eggNOG" id="KOG3111">
    <property type="taxonomic scope" value="Eukaryota"/>
</dbReference>
<dbReference type="FunFam" id="3.20.20.70:FF:000191">
    <property type="entry name" value="ribulose-phosphate 3-epimerase isoform X2"/>
    <property type="match status" value="1"/>
</dbReference>
<sequence>MVNRSFLLCQSLGGEGLVSYKTLNEEAEAVPIGSEGLVCLDHFQGNRTPYTDPLSRGALAGLTLKHGRGHVFRGLIESVCLGTELVFEAMRKAGYTPSSVAVAGGATNSRLWLQTHADVSNVPMKVTREREACVLGSAILAAVGGGLFPDIPSAARAMVHVEGTVMPNPEAHAEYKRVLERYRAVYPALKPLFRDQGAGAPPTAAAGGVDESRGGGAAAAEGETAAVVGLVNASILAADMADLSGEVERVMAAGADWIHVDVVDNVFAKVLTFGPPVVASLRRRHPSVFLDVHLAVENPHEYVDALKDAGTSQVLFHPEAVVEGSDMDAASLAVRISEAGMRAGVALRPETPVSAVLPLLEPRRLVQCVDVLAVQPGFGGQAFDSTVLAKVEELRSICPELDIQVDGGVNAATAQACVAAGANVLTSGSFIFGNNTGAVAASHVSEAAAAAAAAAAAIAELRGALSAKWRLPAQG</sequence>
<dbReference type="Pfam" id="PF02782">
    <property type="entry name" value="FGGY_C"/>
    <property type="match status" value="1"/>
</dbReference>
<evidence type="ECO:0000256" key="13">
    <source>
        <dbReference type="ARBA" id="ARBA00023277"/>
    </source>
</evidence>
<dbReference type="EMBL" id="FN649741">
    <property type="protein sequence ID" value="CBJ31417.1"/>
    <property type="molecule type" value="Genomic_DNA"/>
</dbReference>